<feature type="domain" description="Serine aminopeptidase S33" evidence="2">
    <location>
        <begin position="70"/>
        <end position="159"/>
    </location>
</feature>
<dbReference type="GO" id="GO:0052689">
    <property type="term" value="F:carboxylic ester hydrolase activity"/>
    <property type="evidence" value="ECO:0007669"/>
    <property type="project" value="TreeGrafter"/>
</dbReference>
<comment type="caution">
    <text evidence="3">The sequence shown here is derived from an EMBL/GenBank/DDBJ whole genome shotgun (WGS) entry which is preliminary data.</text>
</comment>
<keyword evidence="4" id="KW-1185">Reference proteome</keyword>
<proteinExistence type="predicted"/>
<sequence length="345" mass="36750">MPRRPQDPVPPFPYDERDVSYEGASPEITLAGTLTLPRAVPKAPAALFVTGSGPQDRNEEVAGHRPFLVLADHLTRRGFATLRADDRGVGGSTGDDTQATQEDLARDVARGLAFLRQYEAVDPSRIGLIGHSEGALVAAMAAAQDPELAFLVMLAGPGLPGIDAIHMQSALLARSRGADEAAILRERRMNERVFAAVLAAPNTGAAFEMGKRVLLEELAALPEDERPADDEIERTAETMVTIVSAPSFTSFLRGGPAPFLRAVRCPVLALGGSLDLQAPAREHLAGITAALEAGGNPRAEVIELPGLNHLFQTAVTGALEEYEQIEETFAPAAMQRIAAWLSAWE</sequence>
<dbReference type="SUPFAM" id="SSF53474">
    <property type="entry name" value="alpha/beta-Hydrolases"/>
    <property type="match status" value="1"/>
</dbReference>
<reference evidence="3 4" key="1">
    <citation type="submission" date="2021-04" db="EMBL/GenBank/DDBJ databases">
        <title>Genome analysis of Polyangium sp.</title>
        <authorList>
            <person name="Li Y."/>
            <person name="Wang J."/>
        </authorList>
    </citation>
    <scope>NUCLEOTIDE SEQUENCE [LARGE SCALE GENOMIC DNA]</scope>
    <source>
        <strain evidence="3 4">SDU14</strain>
    </source>
</reference>
<dbReference type="Gene3D" id="3.40.50.1820">
    <property type="entry name" value="alpha/beta hydrolase"/>
    <property type="match status" value="1"/>
</dbReference>
<dbReference type="EMBL" id="JAGTJJ010000067">
    <property type="protein sequence ID" value="MDC3988195.1"/>
    <property type="molecule type" value="Genomic_DNA"/>
</dbReference>
<evidence type="ECO:0000256" key="1">
    <source>
        <dbReference type="SAM" id="MobiDB-lite"/>
    </source>
</evidence>
<gene>
    <name evidence="3" type="ORF">KEG57_47445</name>
</gene>
<dbReference type="RefSeq" id="WP_272459755.1">
    <property type="nucleotide sequence ID" value="NZ_JAGTJJ010000067.1"/>
</dbReference>
<protein>
    <submittedName>
        <fullName evidence="3">Alpha/beta fold hydrolase</fullName>
    </submittedName>
</protein>
<accession>A0A9X3XEZ3</accession>
<evidence type="ECO:0000259" key="2">
    <source>
        <dbReference type="Pfam" id="PF12146"/>
    </source>
</evidence>
<keyword evidence="3" id="KW-0378">Hydrolase</keyword>
<dbReference type="InterPro" id="IPR022742">
    <property type="entry name" value="Hydrolase_4"/>
</dbReference>
<dbReference type="PANTHER" id="PTHR43265:SF1">
    <property type="entry name" value="ESTERASE ESTD"/>
    <property type="match status" value="1"/>
</dbReference>
<name>A0A9X3XEZ3_9BACT</name>
<organism evidence="3 4">
    <name type="scientific">Polyangium jinanense</name>
    <dbReference type="NCBI Taxonomy" id="2829994"/>
    <lineage>
        <taxon>Bacteria</taxon>
        <taxon>Pseudomonadati</taxon>
        <taxon>Myxococcota</taxon>
        <taxon>Polyangia</taxon>
        <taxon>Polyangiales</taxon>
        <taxon>Polyangiaceae</taxon>
        <taxon>Polyangium</taxon>
    </lineage>
</organism>
<dbReference type="InterPro" id="IPR053145">
    <property type="entry name" value="AB_hydrolase_Est10"/>
</dbReference>
<evidence type="ECO:0000313" key="4">
    <source>
        <dbReference type="Proteomes" id="UP001151081"/>
    </source>
</evidence>
<dbReference type="InterPro" id="IPR029058">
    <property type="entry name" value="AB_hydrolase_fold"/>
</dbReference>
<feature type="region of interest" description="Disordered" evidence="1">
    <location>
        <begin position="1"/>
        <end position="24"/>
    </location>
</feature>
<dbReference type="Pfam" id="PF12146">
    <property type="entry name" value="Hydrolase_4"/>
    <property type="match status" value="1"/>
</dbReference>
<evidence type="ECO:0000313" key="3">
    <source>
        <dbReference type="EMBL" id="MDC3988195.1"/>
    </source>
</evidence>
<dbReference type="AlphaFoldDB" id="A0A9X3XEZ3"/>
<dbReference type="PANTHER" id="PTHR43265">
    <property type="entry name" value="ESTERASE ESTD"/>
    <property type="match status" value="1"/>
</dbReference>
<dbReference type="Proteomes" id="UP001151081">
    <property type="component" value="Unassembled WGS sequence"/>
</dbReference>